<gene>
    <name evidence="1" type="ORF">IAA54_00900</name>
</gene>
<dbReference type="Pfam" id="PF06841">
    <property type="entry name" value="Phage_T4_gp19"/>
    <property type="match status" value="1"/>
</dbReference>
<evidence type="ECO:0000313" key="2">
    <source>
        <dbReference type="Proteomes" id="UP000886785"/>
    </source>
</evidence>
<dbReference type="PANTHER" id="PTHR38009:SF1">
    <property type="entry name" value="CONSERVED HYPOTHETICAL PHAGE TAIL PROTEIN"/>
    <property type="match status" value="1"/>
</dbReference>
<reference evidence="1" key="1">
    <citation type="submission" date="2020-10" db="EMBL/GenBank/DDBJ databases">
        <authorList>
            <person name="Gilroy R."/>
        </authorList>
    </citation>
    <scope>NUCLEOTIDE SEQUENCE</scope>
    <source>
        <strain evidence="1">ChiSjej1B19-7085</strain>
    </source>
</reference>
<dbReference type="GO" id="GO:0005198">
    <property type="term" value="F:structural molecule activity"/>
    <property type="evidence" value="ECO:0007669"/>
    <property type="project" value="InterPro"/>
</dbReference>
<sequence length="166" mass="17946">MPDTANGGLYYPLTKMNFIVSIGEGGGDMAAFNEVTGIESTVDVIEFRQGNSHSLAPVKIQGLVKHGNVTLRMGYVRNQEFKNWIIQCVSEHRGAATPRKNVSIELIDISEGSPDSVESTPSADGVVWVLSNAWVTKYNGADLNASTSEVAIESVELAYEELTIPN</sequence>
<reference evidence="1" key="2">
    <citation type="journal article" date="2021" name="PeerJ">
        <title>Extensive microbial diversity within the chicken gut microbiome revealed by metagenomics and culture.</title>
        <authorList>
            <person name="Gilroy R."/>
            <person name="Ravi A."/>
            <person name="Getino M."/>
            <person name="Pursley I."/>
            <person name="Horton D.L."/>
            <person name="Alikhan N.F."/>
            <person name="Baker D."/>
            <person name="Gharbi K."/>
            <person name="Hall N."/>
            <person name="Watson M."/>
            <person name="Adriaenssens E.M."/>
            <person name="Foster-Nyarko E."/>
            <person name="Jarju S."/>
            <person name="Secka A."/>
            <person name="Antonio M."/>
            <person name="Oren A."/>
            <person name="Chaudhuri R.R."/>
            <person name="La Ragione R."/>
            <person name="Hildebrand F."/>
            <person name="Pallen M.J."/>
        </authorList>
    </citation>
    <scope>NUCLEOTIDE SEQUENCE</scope>
    <source>
        <strain evidence="1">ChiSjej1B19-7085</strain>
    </source>
</reference>
<proteinExistence type="predicted"/>
<accession>A0A9D1DNR1</accession>
<dbReference type="InterPro" id="IPR010667">
    <property type="entry name" value="Phage_T4_Gp19"/>
</dbReference>
<dbReference type="PANTHER" id="PTHR38009">
    <property type="entry name" value="CONSERVED HYPOTHETICAL PHAGE TAIL PROTEIN"/>
    <property type="match status" value="1"/>
</dbReference>
<dbReference type="AlphaFoldDB" id="A0A9D1DNR1"/>
<evidence type="ECO:0000313" key="1">
    <source>
        <dbReference type="EMBL" id="HIR56206.1"/>
    </source>
</evidence>
<dbReference type="Proteomes" id="UP000886785">
    <property type="component" value="Unassembled WGS sequence"/>
</dbReference>
<name>A0A9D1DNR1_9FIRM</name>
<dbReference type="InterPro" id="IPR011747">
    <property type="entry name" value="CHP02241"/>
</dbReference>
<protein>
    <submittedName>
        <fullName evidence="1">Phage tail protein</fullName>
    </submittedName>
</protein>
<dbReference type="EMBL" id="DVHF01000010">
    <property type="protein sequence ID" value="HIR56206.1"/>
    <property type="molecule type" value="Genomic_DNA"/>
</dbReference>
<organism evidence="1 2">
    <name type="scientific">Candidatus Gallacutalibacter pullicola</name>
    <dbReference type="NCBI Taxonomy" id="2840830"/>
    <lineage>
        <taxon>Bacteria</taxon>
        <taxon>Bacillati</taxon>
        <taxon>Bacillota</taxon>
        <taxon>Clostridia</taxon>
        <taxon>Eubacteriales</taxon>
        <taxon>Candidatus Gallacutalibacter</taxon>
    </lineage>
</organism>
<dbReference type="NCBIfam" id="TIGR02241">
    <property type="entry name" value="conserved hypothetical phage tail region protein"/>
    <property type="match status" value="1"/>
</dbReference>
<comment type="caution">
    <text evidence="1">The sequence shown here is derived from an EMBL/GenBank/DDBJ whole genome shotgun (WGS) entry which is preliminary data.</text>
</comment>